<comment type="caution">
    <text evidence="4">The sequence shown here is derived from an EMBL/GenBank/DDBJ whole genome shotgun (WGS) entry which is preliminary data.</text>
</comment>
<feature type="repeat" description="PPR" evidence="2">
    <location>
        <begin position="213"/>
        <end position="247"/>
    </location>
</feature>
<dbReference type="PANTHER" id="PTHR47931">
    <property type="entry name" value="OS01G0228400 PROTEIN"/>
    <property type="match status" value="1"/>
</dbReference>
<dbReference type="Proteomes" id="UP000712281">
    <property type="component" value="Unassembled WGS sequence"/>
</dbReference>
<evidence type="ECO:0000313" key="4">
    <source>
        <dbReference type="EMBL" id="KAF2539725.1"/>
    </source>
</evidence>
<dbReference type="NCBIfam" id="TIGR00756">
    <property type="entry name" value="PPR"/>
    <property type="match status" value="7"/>
</dbReference>
<evidence type="ECO:0000313" key="5">
    <source>
        <dbReference type="Proteomes" id="UP000712281"/>
    </source>
</evidence>
<name>A0A8S9G0N8_BRACR</name>
<protein>
    <recommendedName>
        <fullName evidence="3">Protein kinase domain-containing protein</fullName>
    </recommendedName>
</protein>
<dbReference type="PROSITE" id="PS50011">
    <property type="entry name" value="PROTEIN_KINASE_DOM"/>
    <property type="match status" value="1"/>
</dbReference>
<feature type="repeat" description="PPR" evidence="2">
    <location>
        <begin position="178"/>
        <end position="212"/>
    </location>
</feature>
<sequence length="697" mass="78379">LACCSCPKVLNDQGYDGATADLWSCGVILFVLLAGYLPFEDSDLTTLNKMISSAEFSCPPWLSSGAKNFIVRIFDPNPMTRITVPEILDDAWFKKDYKPAVFEEKKEANLADVEAVFKDPEAVTVQLRSYPCVICSGGTTCGDVRSRTKLMNGLIERGRPQEAHSIFNTLIEEGHKPSIITYTTLVTALTRQKHFHSLLSLISKVEKNGLKPDTILFNAIINASSESGNLDQAMKIFEKMKESGCKPTASTFNTLIKGYGKIGKLEESSRLLEMMLKDEMLQPNDRTCNILVQAWCNQRRIEEAWSIVYKMQSYGVKPDVVTFNTLARAYARVGSTCTAEDMIIPRMLHSKVKPNVRTCGTIVNGYCEEGKMEEALRFFYRMKELGVHPNLFVFNSLVKGFLASNDMDGVGEVVNLMEEFGVRPDVVTFSTLMNASSNRRPSVRHLTFESLRLGRSSQSIASGFLLFWDSLNFKKDRNSVIHGFTPVGRANHYMPSLKASSIVKVNRFKVVRCSNMYKITDHPFLICFIPLTIFYEVITCAPETNLQSIRLFDNLQVIANKNLELQMWLGKSVMSRALTSPKKQLESLSISSLIHSVIHGFTPVGRANHYMPSLKADSIVKVDRFEVARCSSMYKITDHPFLIRFISLTIIDEVITDAPEINLQSRLDCVVGKIRYVQGSELTKETTRVVIRLLIDP</sequence>
<dbReference type="InterPro" id="IPR000719">
    <property type="entry name" value="Prot_kinase_dom"/>
</dbReference>
<dbReference type="EMBL" id="QGKW02002228">
    <property type="protein sequence ID" value="KAF2539725.1"/>
    <property type="molecule type" value="Genomic_DNA"/>
</dbReference>
<organism evidence="4 5">
    <name type="scientific">Brassica cretica</name>
    <name type="common">Mustard</name>
    <dbReference type="NCBI Taxonomy" id="69181"/>
    <lineage>
        <taxon>Eukaryota</taxon>
        <taxon>Viridiplantae</taxon>
        <taxon>Streptophyta</taxon>
        <taxon>Embryophyta</taxon>
        <taxon>Tracheophyta</taxon>
        <taxon>Spermatophyta</taxon>
        <taxon>Magnoliopsida</taxon>
        <taxon>eudicotyledons</taxon>
        <taxon>Gunneridae</taxon>
        <taxon>Pentapetalae</taxon>
        <taxon>rosids</taxon>
        <taxon>malvids</taxon>
        <taxon>Brassicales</taxon>
        <taxon>Brassicaceae</taxon>
        <taxon>Brassiceae</taxon>
        <taxon>Brassica</taxon>
    </lineage>
</organism>
<dbReference type="AlphaFoldDB" id="A0A8S9G0N8"/>
<feature type="repeat" description="PPR" evidence="2">
    <location>
        <begin position="390"/>
        <end position="424"/>
    </location>
</feature>
<dbReference type="CDD" id="cd04480">
    <property type="entry name" value="RPA1_DBD_A_like"/>
    <property type="match status" value="2"/>
</dbReference>
<dbReference type="GO" id="GO:0005524">
    <property type="term" value="F:ATP binding"/>
    <property type="evidence" value="ECO:0007669"/>
    <property type="project" value="InterPro"/>
</dbReference>
<dbReference type="SUPFAM" id="SSF56112">
    <property type="entry name" value="Protein kinase-like (PK-like)"/>
    <property type="match status" value="1"/>
</dbReference>
<dbReference type="Gene3D" id="1.25.40.10">
    <property type="entry name" value="Tetratricopeptide repeat domain"/>
    <property type="match status" value="2"/>
</dbReference>
<feature type="repeat" description="PPR" evidence="2">
    <location>
        <begin position="284"/>
        <end position="318"/>
    </location>
</feature>
<feature type="repeat" description="PPR" evidence="2">
    <location>
        <begin position="143"/>
        <end position="177"/>
    </location>
</feature>
<dbReference type="Pfam" id="PF13041">
    <property type="entry name" value="PPR_2"/>
    <property type="match status" value="3"/>
</dbReference>
<dbReference type="GO" id="GO:0004672">
    <property type="term" value="F:protein kinase activity"/>
    <property type="evidence" value="ECO:0007669"/>
    <property type="project" value="InterPro"/>
</dbReference>
<dbReference type="PROSITE" id="PS51375">
    <property type="entry name" value="PPR"/>
    <property type="match status" value="8"/>
</dbReference>
<proteinExistence type="predicted"/>
<gene>
    <name evidence="4" type="ORF">F2Q68_00022260</name>
</gene>
<dbReference type="Pfam" id="PF13812">
    <property type="entry name" value="PPR_3"/>
    <property type="match status" value="1"/>
</dbReference>
<feature type="domain" description="Protein kinase" evidence="3">
    <location>
        <begin position="1"/>
        <end position="93"/>
    </location>
</feature>
<dbReference type="InterPro" id="IPR011990">
    <property type="entry name" value="TPR-like_helical_dom_sf"/>
</dbReference>
<dbReference type="InterPro" id="IPR011009">
    <property type="entry name" value="Kinase-like_dom_sf"/>
</dbReference>
<evidence type="ECO:0000259" key="3">
    <source>
        <dbReference type="PROSITE" id="PS50011"/>
    </source>
</evidence>
<reference evidence="4" key="1">
    <citation type="submission" date="2019-12" db="EMBL/GenBank/DDBJ databases">
        <title>Genome sequencing and annotation of Brassica cretica.</title>
        <authorList>
            <person name="Studholme D.J."/>
            <person name="Sarris P.F."/>
        </authorList>
    </citation>
    <scope>NUCLEOTIDE SEQUENCE</scope>
    <source>
        <strain evidence="4">PFS-001/15</strain>
        <tissue evidence="4">Leaf</tissue>
    </source>
</reference>
<dbReference type="InterPro" id="IPR002885">
    <property type="entry name" value="PPR_rpt"/>
</dbReference>
<feature type="repeat" description="PPR" evidence="2">
    <location>
        <begin position="248"/>
        <end position="282"/>
    </location>
</feature>
<evidence type="ECO:0000256" key="1">
    <source>
        <dbReference type="ARBA" id="ARBA00022737"/>
    </source>
</evidence>
<feature type="repeat" description="PPR" evidence="2">
    <location>
        <begin position="319"/>
        <end position="354"/>
    </location>
</feature>
<dbReference type="PANTHER" id="PTHR47931:SF2">
    <property type="entry name" value="OS01G0228400 PROTEIN"/>
    <property type="match status" value="1"/>
</dbReference>
<feature type="non-terminal residue" evidence="4">
    <location>
        <position position="697"/>
    </location>
</feature>
<feature type="repeat" description="PPR" evidence="2">
    <location>
        <begin position="355"/>
        <end position="389"/>
    </location>
</feature>
<evidence type="ECO:0000256" key="2">
    <source>
        <dbReference type="PROSITE-ProRule" id="PRU00708"/>
    </source>
</evidence>
<dbReference type="Pfam" id="PF00069">
    <property type="entry name" value="Pkinase"/>
    <property type="match status" value="1"/>
</dbReference>
<accession>A0A8S9G0N8</accession>
<keyword evidence="1" id="KW-0677">Repeat</keyword>
<dbReference type="Gene3D" id="1.10.510.10">
    <property type="entry name" value="Transferase(Phosphotransferase) domain 1"/>
    <property type="match status" value="1"/>
</dbReference>